<sequence>MKIPKTINTFCRKCRTHTVHQVSIYKAGKRRALAWGERRHALENKGYGGSKKPIQRRLAKVTKKISLKLKCTQCGKIIARKGIRLKKAEIVS</sequence>
<evidence type="ECO:0000256" key="5">
    <source>
        <dbReference type="RuleBase" id="RU000666"/>
    </source>
</evidence>
<feature type="binding site" evidence="4">
    <location>
        <position position="71"/>
    </location>
    <ligand>
        <name>Zn(2+)</name>
        <dbReference type="ChEBI" id="CHEBI:29105"/>
    </ligand>
</feature>
<dbReference type="Gene3D" id="3.10.450.80">
    <property type="match status" value="1"/>
</dbReference>
<dbReference type="PANTHER" id="PTHR10369">
    <property type="entry name" value="60S RIBOSOMAL PROTEIN L36A/L44"/>
    <property type="match status" value="1"/>
</dbReference>
<protein>
    <recommendedName>
        <fullName evidence="4">Large ribosomal subunit protein eL42</fullName>
    </recommendedName>
</protein>
<keyword evidence="3 4" id="KW-0687">Ribonucleoprotein</keyword>
<dbReference type="PROSITE" id="PS01172">
    <property type="entry name" value="RIBOSOMAL_L44E"/>
    <property type="match status" value="1"/>
</dbReference>
<comment type="subunit">
    <text evidence="4">Part of the 50S ribosomal subunit.</text>
</comment>
<accession>A0A2R6AKJ5</accession>
<evidence type="ECO:0000256" key="4">
    <source>
        <dbReference type="HAMAP-Rule" id="MF_01476"/>
    </source>
</evidence>
<evidence type="ECO:0000256" key="2">
    <source>
        <dbReference type="ARBA" id="ARBA00022980"/>
    </source>
</evidence>
<keyword evidence="4" id="KW-0699">rRNA-binding</keyword>
<dbReference type="GO" id="GO:0005840">
    <property type="term" value="C:ribosome"/>
    <property type="evidence" value="ECO:0007669"/>
    <property type="project" value="UniProtKB-KW"/>
</dbReference>
<dbReference type="EMBL" id="NEXD01000001">
    <property type="protein sequence ID" value="PSN86902.1"/>
    <property type="molecule type" value="Genomic_DNA"/>
</dbReference>
<dbReference type="GO" id="GO:1990904">
    <property type="term" value="C:ribonucleoprotein complex"/>
    <property type="evidence" value="ECO:0007669"/>
    <property type="project" value="UniProtKB-KW"/>
</dbReference>
<evidence type="ECO:0000256" key="3">
    <source>
        <dbReference type="ARBA" id="ARBA00023274"/>
    </source>
</evidence>
<comment type="similarity">
    <text evidence="1 4 5">Belongs to the eukaryotic ribosomal protein eL42 family.</text>
</comment>
<dbReference type="GO" id="GO:0070180">
    <property type="term" value="F:large ribosomal subunit rRNA binding"/>
    <property type="evidence" value="ECO:0007669"/>
    <property type="project" value="UniProtKB-UniRule"/>
</dbReference>
<reference evidence="6 7" key="1">
    <citation type="submission" date="2017-04" db="EMBL/GenBank/DDBJ databases">
        <title>Novel microbial lineages endemic to geothermal iron-oxide mats fill important gaps in the evolutionary history of Archaea.</title>
        <authorList>
            <person name="Jay Z.J."/>
            <person name="Beam J.P."/>
            <person name="Dlakic M."/>
            <person name="Rusch D.B."/>
            <person name="Kozubal M.A."/>
            <person name="Inskeep W.P."/>
        </authorList>
    </citation>
    <scope>NUCLEOTIDE SEQUENCE [LARGE SCALE GENOMIC DNA]</scope>
    <source>
        <strain evidence="6">BE_D</strain>
    </source>
</reference>
<dbReference type="SUPFAM" id="SSF57829">
    <property type="entry name" value="Zn-binding ribosomal proteins"/>
    <property type="match status" value="1"/>
</dbReference>
<comment type="cofactor">
    <cofactor evidence="4">
        <name>Zn(2+)</name>
        <dbReference type="ChEBI" id="CHEBI:29105"/>
    </cofactor>
    <text evidence="4">Binds 1 zinc ion per subunit.</text>
</comment>
<evidence type="ECO:0000313" key="7">
    <source>
        <dbReference type="Proteomes" id="UP000240569"/>
    </source>
</evidence>
<comment type="function">
    <text evidence="4">Binds to the 23S rRNA.</text>
</comment>
<feature type="zinc finger region" description="C4-type" evidence="4">
    <location>
        <begin position="11"/>
        <end position="74"/>
    </location>
</feature>
<dbReference type="InterPro" id="IPR000552">
    <property type="entry name" value="Ribosomal_eL44"/>
</dbReference>
<dbReference type="GO" id="GO:0006412">
    <property type="term" value="P:translation"/>
    <property type="evidence" value="ECO:0007669"/>
    <property type="project" value="UniProtKB-UniRule"/>
</dbReference>
<dbReference type="InterPro" id="IPR053708">
    <property type="entry name" value="Ribosomal_LSU_eL42"/>
</dbReference>
<dbReference type="Pfam" id="PF00935">
    <property type="entry name" value="Ribosomal_L44"/>
    <property type="match status" value="1"/>
</dbReference>
<keyword evidence="2 4" id="KW-0689">Ribosomal protein</keyword>
<evidence type="ECO:0000256" key="1">
    <source>
        <dbReference type="ARBA" id="ARBA00009364"/>
    </source>
</evidence>
<comment type="caution">
    <text evidence="6">The sequence shown here is derived from an EMBL/GenBank/DDBJ whole genome shotgun (WGS) entry which is preliminary data.</text>
</comment>
<name>A0A2R6AKJ5_9ARCH</name>
<feature type="binding site" evidence="4">
    <location>
        <position position="11"/>
    </location>
    <ligand>
        <name>Zn(2+)</name>
        <dbReference type="ChEBI" id="CHEBI:29105"/>
    </ligand>
</feature>
<keyword evidence="4" id="KW-0694">RNA-binding</keyword>
<organism evidence="6 7">
    <name type="scientific">Candidatus Marsarchaeota G1 archaeon BE_D</name>
    <dbReference type="NCBI Taxonomy" id="1978156"/>
    <lineage>
        <taxon>Archaea</taxon>
        <taxon>Candidatus Marsarchaeota</taxon>
        <taxon>Candidatus Marsarchaeota group 1</taxon>
    </lineage>
</organism>
<keyword evidence="4" id="KW-0862">Zinc</keyword>
<dbReference type="FunFam" id="3.10.450.80:FF:000001">
    <property type="entry name" value="60S ribosomal protein L44"/>
    <property type="match status" value="1"/>
</dbReference>
<dbReference type="Proteomes" id="UP000240569">
    <property type="component" value="Unassembled WGS sequence"/>
</dbReference>
<feature type="binding site" evidence="4">
    <location>
        <position position="14"/>
    </location>
    <ligand>
        <name>Zn(2+)</name>
        <dbReference type="ChEBI" id="CHEBI:29105"/>
    </ligand>
</feature>
<keyword evidence="4" id="KW-0479">Metal-binding</keyword>
<keyword evidence="4" id="KW-0863">Zinc-finger</keyword>
<dbReference type="HAMAP" id="MF_01476">
    <property type="entry name" value="Ribosomal_L44e"/>
    <property type="match status" value="1"/>
</dbReference>
<gene>
    <name evidence="4" type="primary">rpl44e</name>
    <name evidence="6" type="ORF">B9Q02_00410</name>
</gene>
<proteinExistence type="inferred from homology"/>
<dbReference type="AlphaFoldDB" id="A0A2R6AKJ5"/>
<dbReference type="NCBIfam" id="NF004425">
    <property type="entry name" value="PRK05767.1"/>
    <property type="match status" value="1"/>
</dbReference>
<dbReference type="GO" id="GO:0003735">
    <property type="term" value="F:structural constituent of ribosome"/>
    <property type="evidence" value="ECO:0007669"/>
    <property type="project" value="InterPro"/>
</dbReference>
<feature type="binding site" evidence="4">
    <location>
        <position position="74"/>
    </location>
    <ligand>
        <name>Zn(2+)</name>
        <dbReference type="ChEBI" id="CHEBI:29105"/>
    </ligand>
</feature>
<dbReference type="GO" id="GO:0008270">
    <property type="term" value="F:zinc ion binding"/>
    <property type="evidence" value="ECO:0007669"/>
    <property type="project" value="UniProtKB-UniRule"/>
</dbReference>
<dbReference type="InterPro" id="IPR011332">
    <property type="entry name" value="Ribosomal_zn-bd"/>
</dbReference>
<evidence type="ECO:0000313" key="6">
    <source>
        <dbReference type="EMBL" id="PSN86902.1"/>
    </source>
</evidence>